<sequence>DPFHGEAPIAMEKMEAYKRGSEYDTKNIRNKNLKRRMKSSEEKYNSAVKRAARYELLLTEEPGFLETEEGEESWSIDQRTIADAADIASANKHFELKLNQFGPYRIDYTRNGRHLLIGGRRGHVAAFDWITKQLTCEMNVMEAVQDVKSLCIGAFSCNLYRFNIELYTNRDVKMQCILSNINSVKLQILFQKYNFAWNSINQHGFLQYTDVSIGNIVSTINTKGGRLNIMCHNPHNAVVLLGHHNGSVTMWTPNQKEPVVKMLCHNTAIRALAVDQCGNYLATSGQDRKMKIYDVRMFKPLHSYQLHTGPSNLCFSQRNLLAATCQNVVQIYKDPCEHPYLTHRLRLPVEDVAFCPYEDVLGVGGSDSFVSLLVPGAGEANYDAFESNPNRSKKQRREWEVKALLEKIQPDMISLDPMVLSKVDHVSMERLRKDKEERMGFVEETAKFEPKHKNKGRSKSGNVEKRKQKVHGATIREQIKEEMKAKREKLLKAEESSLDQIAVVDNQTGDTTEFKNALTRKSALDRFKK</sequence>
<evidence type="ECO:0000256" key="8">
    <source>
        <dbReference type="SAM" id="MobiDB-lite"/>
    </source>
</evidence>
<keyword evidence="5" id="KW-0539">Nucleus</keyword>
<dbReference type="SMART" id="SM00320">
    <property type="entry name" value="WD40"/>
    <property type="match status" value="5"/>
</dbReference>
<accession>H2Z4C6</accession>
<feature type="domain" description="BING4 C-terminal" evidence="9">
    <location>
        <begin position="339"/>
        <end position="417"/>
    </location>
</feature>
<evidence type="ECO:0000256" key="4">
    <source>
        <dbReference type="ARBA" id="ARBA00022737"/>
    </source>
</evidence>
<dbReference type="Ensembl" id="ENSCSAVT00000012582.1">
    <property type="protein sequence ID" value="ENSCSAVP00000012438.1"/>
    <property type="gene ID" value="ENSCSAVG00000007304.1"/>
</dbReference>
<dbReference type="eggNOG" id="KOG1272">
    <property type="taxonomic scope" value="Eukaryota"/>
</dbReference>
<reference evidence="10" key="2">
    <citation type="submission" date="2025-08" db="UniProtKB">
        <authorList>
            <consortium name="Ensembl"/>
        </authorList>
    </citation>
    <scope>IDENTIFICATION</scope>
</reference>
<dbReference type="InterPro" id="IPR012952">
    <property type="entry name" value="BING4_C_dom"/>
</dbReference>
<organism evidence="10 11">
    <name type="scientific">Ciona savignyi</name>
    <name type="common">Pacific transparent sea squirt</name>
    <dbReference type="NCBI Taxonomy" id="51511"/>
    <lineage>
        <taxon>Eukaryota</taxon>
        <taxon>Metazoa</taxon>
        <taxon>Chordata</taxon>
        <taxon>Tunicata</taxon>
        <taxon>Ascidiacea</taxon>
        <taxon>Phlebobranchia</taxon>
        <taxon>Cionidae</taxon>
        <taxon>Ciona</taxon>
    </lineage>
</organism>
<dbReference type="FunFam" id="2.130.10.10:FF:000378">
    <property type="entry name" value="U3 small nucleolar RNA-associated protein 7"/>
    <property type="match status" value="1"/>
</dbReference>
<keyword evidence="2" id="KW-0698">rRNA processing</keyword>
<dbReference type="Pfam" id="PF08149">
    <property type="entry name" value="BING4CT"/>
    <property type="match status" value="1"/>
</dbReference>
<keyword evidence="11" id="KW-1185">Reference proteome</keyword>
<reference evidence="10" key="3">
    <citation type="submission" date="2025-09" db="UniProtKB">
        <authorList>
            <consortium name="Ensembl"/>
        </authorList>
    </citation>
    <scope>IDENTIFICATION</scope>
</reference>
<dbReference type="Gene3D" id="2.130.10.10">
    <property type="entry name" value="YVTN repeat-like/Quinoprotein amine dehydrogenase"/>
    <property type="match status" value="1"/>
</dbReference>
<evidence type="ECO:0000313" key="10">
    <source>
        <dbReference type="Ensembl" id="ENSCSAVP00000012438.1"/>
    </source>
</evidence>
<dbReference type="HOGENOM" id="CLU_022996_2_0_1"/>
<dbReference type="InterPro" id="IPR040315">
    <property type="entry name" value="WDR46/Utp7"/>
</dbReference>
<evidence type="ECO:0000256" key="5">
    <source>
        <dbReference type="ARBA" id="ARBA00023242"/>
    </source>
</evidence>
<feature type="region of interest" description="Disordered" evidence="8">
    <location>
        <begin position="448"/>
        <end position="472"/>
    </location>
</feature>
<dbReference type="GO" id="GO:0000462">
    <property type="term" value="P:maturation of SSU-rRNA from tricistronic rRNA transcript (SSU-rRNA, 5.8S rRNA, LSU-rRNA)"/>
    <property type="evidence" value="ECO:0007669"/>
    <property type="project" value="TreeGrafter"/>
</dbReference>
<feature type="coiled-coil region" evidence="7">
    <location>
        <begin position="23"/>
        <end position="50"/>
    </location>
</feature>
<keyword evidence="7" id="KW-0175">Coiled coil</keyword>
<dbReference type="PANTHER" id="PTHR14085">
    <property type="entry name" value="WD-REPEAT PROTEIN BING4"/>
    <property type="match status" value="1"/>
</dbReference>
<evidence type="ECO:0000256" key="1">
    <source>
        <dbReference type="ARBA" id="ARBA00004604"/>
    </source>
</evidence>
<dbReference type="PROSITE" id="PS50082">
    <property type="entry name" value="WD_REPEATS_2"/>
    <property type="match status" value="1"/>
</dbReference>
<dbReference type="InParanoid" id="H2Z4C6"/>
<dbReference type="FunCoup" id="H2Z4C6">
    <property type="interactions" value="630"/>
</dbReference>
<evidence type="ECO:0000256" key="2">
    <source>
        <dbReference type="ARBA" id="ARBA00022552"/>
    </source>
</evidence>
<evidence type="ECO:0000259" key="9">
    <source>
        <dbReference type="SMART" id="SM01033"/>
    </source>
</evidence>
<dbReference type="SUPFAM" id="SSF50978">
    <property type="entry name" value="WD40 repeat-like"/>
    <property type="match status" value="1"/>
</dbReference>
<reference evidence="11" key="1">
    <citation type="submission" date="2003-08" db="EMBL/GenBank/DDBJ databases">
        <authorList>
            <person name="Birren B."/>
            <person name="Nusbaum C."/>
            <person name="Abebe A."/>
            <person name="Abouelleil A."/>
            <person name="Adekoya E."/>
            <person name="Ait-zahra M."/>
            <person name="Allen N."/>
            <person name="Allen T."/>
            <person name="An P."/>
            <person name="Anderson M."/>
            <person name="Anderson S."/>
            <person name="Arachchi H."/>
            <person name="Armbruster J."/>
            <person name="Bachantsang P."/>
            <person name="Baldwin J."/>
            <person name="Barry A."/>
            <person name="Bayul T."/>
            <person name="Blitshsteyn B."/>
            <person name="Bloom T."/>
            <person name="Blye J."/>
            <person name="Boguslavskiy L."/>
            <person name="Borowsky M."/>
            <person name="Boukhgalter B."/>
            <person name="Brunache A."/>
            <person name="Butler J."/>
            <person name="Calixte N."/>
            <person name="Calvo S."/>
            <person name="Camarata J."/>
            <person name="Campo K."/>
            <person name="Chang J."/>
            <person name="Cheshatsang Y."/>
            <person name="Citroen M."/>
            <person name="Collymore A."/>
            <person name="Considine T."/>
            <person name="Cook A."/>
            <person name="Cooke P."/>
            <person name="Corum B."/>
            <person name="Cuomo C."/>
            <person name="David R."/>
            <person name="Dawoe T."/>
            <person name="Degray S."/>
            <person name="Dodge S."/>
            <person name="Dooley K."/>
            <person name="Dorje P."/>
            <person name="Dorjee K."/>
            <person name="Dorris L."/>
            <person name="Duffey N."/>
            <person name="Dupes A."/>
            <person name="Elkins T."/>
            <person name="Engels R."/>
            <person name="Erickson J."/>
            <person name="Farina A."/>
            <person name="Faro S."/>
            <person name="Ferreira P."/>
            <person name="Fischer H."/>
            <person name="Fitzgerald M."/>
            <person name="Foley K."/>
            <person name="Gage D."/>
            <person name="Galagan J."/>
            <person name="Gearin G."/>
            <person name="Gnerre S."/>
            <person name="Gnirke A."/>
            <person name="Goyette A."/>
            <person name="Graham J."/>
            <person name="Grandbois E."/>
            <person name="Gyaltsen K."/>
            <person name="Hafez N."/>
            <person name="Hagopian D."/>
            <person name="Hagos B."/>
            <person name="Hall J."/>
            <person name="Hatcher B."/>
            <person name="Heller A."/>
            <person name="Higgins H."/>
            <person name="Honan T."/>
            <person name="Horn A."/>
            <person name="Houde N."/>
            <person name="Hughes L."/>
            <person name="Hulme W."/>
            <person name="Husby E."/>
            <person name="Iliev I."/>
            <person name="Jaffe D."/>
            <person name="Jones C."/>
            <person name="Kamal M."/>
            <person name="Kamat A."/>
            <person name="Kamvysselis M."/>
            <person name="Karlsson E."/>
            <person name="Kells C."/>
            <person name="Kieu A."/>
            <person name="Kisner P."/>
            <person name="Kodira C."/>
            <person name="Kulbokas E."/>
            <person name="Labutti K."/>
            <person name="Lama D."/>
            <person name="Landers T."/>
            <person name="Leger J."/>
            <person name="Levine S."/>
            <person name="Lewis D."/>
            <person name="Lewis T."/>
            <person name="Lindblad-toh K."/>
            <person name="Liu X."/>
            <person name="Lokyitsang T."/>
            <person name="Lokyitsang Y."/>
            <person name="Lucien O."/>
            <person name="Lui A."/>
            <person name="Ma L.J."/>
            <person name="Mabbitt R."/>
            <person name="Macdonald J."/>
            <person name="Maclean C."/>
            <person name="Major J."/>
            <person name="Manning J."/>
            <person name="Marabella R."/>
            <person name="Maru K."/>
            <person name="Matthews C."/>
            <person name="Mauceli E."/>
            <person name="Mccarthy M."/>
            <person name="Mcdonough S."/>
            <person name="Mcghee T."/>
            <person name="Meldrim J."/>
            <person name="Meneus L."/>
            <person name="Mesirov J."/>
            <person name="Mihalev A."/>
            <person name="Mihova T."/>
            <person name="Mikkelsen T."/>
            <person name="Mlenga V."/>
            <person name="Moru K."/>
            <person name="Mozes J."/>
            <person name="Mulrain L."/>
            <person name="Munson G."/>
            <person name="Naylor J."/>
            <person name="Newes C."/>
            <person name="Nguyen C."/>
            <person name="Nguyen N."/>
            <person name="Nguyen T."/>
            <person name="Nicol R."/>
            <person name="Nielsen C."/>
            <person name="Nizzari M."/>
            <person name="Norbu C."/>
            <person name="Norbu N."/>
            <person name="O'donnell P."/>
            <person name="Okoawo O."/>
            <person name="O'leary S."/>
            <person name="Omotosho B."/>
            <person name="O'neill K."/>
            <person name="Osman S."/>
            <person name="Parker S."/>
            <person name="Perrin D."/>
            <person name="Phunkhang P."/>
            <person name="Piqani B."/>
            <person name="Purcell S."/>
            <person name="Rachupka T."/>
            <person name="Ramasamy U."/>
            <person name="Rameau R."/>
            <person name="Ray V."/>
            <person name="Raymond C."/>
            <person name="Retta R."/>
            <person name="Richardson S."/>
            <person name="Rise C."/>
            <person name="Rodriguez J."/>
            <person name="Rogers J."/>
            <person name="Rogov P."/>
            <person name="Rutman M."/>
            <person name="Schupbach R."/>
            <person name="Seaman C."/>
            <person name="Settipalli S."/>
            <person name="Sharpe T."/>
            <person name="Sheridan J."/>
            <person name="Sherpa N."/>
            <person name="Shi J."/>
            <person name="Smirnov S."/>
            <person name="Smith C."/>
            <person name="Sougnez C."/>
            <person name="Spencer B."/>
            <person name="Stalker J."/>
            <person name="Stange-thomann N."/>
            <person name="Stavropoulos S."/>
            <person name="Stetson K."/>
            <person name="Stone C."/>
            <person name="Stone S."/>
            <person name="Stubbs M."/>
            <person name="Talamas J."/>
            <person name="Tchuinga P."/>
            <person name="Tenzing P."/>
            <person name="Tesfaye S."/>
            <person name="Theodore J."/>
            <person name="Thoulutsang Y."/>
            <person name="Topham K."/>
            <person name="Towey S."/>
            <person name="Tsamla T."/>
            <person name="Tsomo N."/>
            <person name="Vallee D."/>
            <person name="Vassiliev H."/>
            <person name="Venkataraman V."/>
            <person name="Vinson J."/>
            <person name="Vo A."/>
            <person name="Wade C."/>
            <person name="Wang S."/>
            <person name="Wangchuk T."/>
            <person name="Wangdi T."/>
            <person name="Whittaker C."/>
            <person name="Wilkinson J."/>
            <person name="Wu Y."/>
            <person name="Wyman D."/>
            <person name="Yadav S."/>
            <person name="Yang S."/>
            <person name="Yang X."/>
            <person name="Yeager S."/>
            <person name="Yee E."/>
            <person name="Young G."/>
            <person name="Zainoun J."/>
            <person name="Zembeck L."/>
            <person name="Zimmer A."/>
            <person name="Zody M."/>
            <person name="Lander E."/>
        </authorList>
    </citation>
    <scope>NUCLEOTIDE SEQUENCE [LARGE SCALE GENOMIC DNA]</scope>
</reference>
<dbReference type="Pfam" id="PF00400">
    <property type="entry name" value="WD40"/>
    <property type="match status" value="1"/>
</dbReference>
<dbReference type="AlphaFoldDB" id="H2Z4C6"/>
<keyword evidence="4" id="KW-0677">Repeat</keyword>
<evidence type="ECO:0000256" key="7">
    <source>
        <dbReference type="SAM" id="Coils"/>
    </source>
</evidence>
<dbReference type="InterPro" id="IPR001680">
    <property type="entry name" value="WD40_rpt"/>
</dbReference>
<dbReference type="InterPro" id="IPR036322">
    <property type="entry name" value="WD40_repeat_dom_sf"/>
</dbReference>
<dbReference type="STRING" id="51511.ENSCSAVP00000012438"/>
<evidence type="ECO:0000313" key="11">
    <source>
        <dbReference type="Proteomes" id="UP000007875"/>
    </source>
</evidence>
<evidence type="ECO:0000256" key="3">
    <source>
        <dbReference type="ARBA" id="ARBA00022574"/>
    </source>
</evidence>
<dbReference type="PANTHER" id="PTHR14085:SF3">
    <property type="entry name" value="WD REPEAT-CONTAINING PROTEIN 46"/>
    <property type="match status" value="1"/>
</dbReference>
<keyword evidence="3 6" id="KW-0853">WD repeat</keyword>
<dbReference type="SMART" id="SM01033">
    <property type="entry name" value="BING4CT"/>
    <property type="match status" value="1"/>
</dbReference>
<comment type="subcellular location">
    <subcellularLocation>
        <location evidence="1">Nucleus</location>
        <location evidence="1">Nucleolus</location>
    </subcellularLocation>
</comment>
<protein>
    <recommendedName>
        <fullName evidence="9">BING4 C-terminal domain-containing protein</fullName>
    </recommendedName>
</protein>
<evidence type="ECO:0000256" key="6">
    <source>
        <dbReference type="PROSITE-ProRule" id="PRU00221"/>
    </source>
</evidence>
<dbReference type="GeneTree" id="ENSGT00390000007075"/>
<dbReference type="GO" id="GO:0032040">
    <property type="term" value="C:small-subunit processome"/>
    <property type="evidence" value="ECO:0007669"/>
    <property type="project" value="TreeGrafter"/>
</dbReference>
<proteinExistence type="predicted"/>
<feature type="repeat" description="WD" evidence="6">
    <location>
        <begin position="262"/>
        <end position="303"/>
    </location>
</feature>
<dbReference type="InterPro" id="IPR015943">
    <property type="entry name" value="WD40/YVTN_repeat-like_dom_sf"/>
</dbReference>
<dbReference type="GO" id="GO:0030686">
    <property type="term" value="C:90S preribosome"/>
    <property type="evidence" value="ECO:0007669"/>
    <property type="project" value="TreeGrafter"/>
</dbReference>
<dbReference type="Proteomes" id="UP000007875">
    <property type="component" value="Unassembled WGS sequence"/>
</dbReference>
<name>H2Z4C6_CIOSA</name>